<feature type="compositionally biased region" description="Polar residues" evidence="1">
    <location>
        <begin position="12"/>
        <end position="21"/>
    </location>
</feature>
<proteinExistence type="predicted"/>
<dbReference type="InterPro" id="IPR019660">
    <property type="entry name" value="Put_sensory_transdc_reg_YbjN"/>
</dbReference>
<evidence type="ECO:0000256" key="1">
    <source>
        <dbReference type="SAM" id="MobiDB-lite"/>
    </source>
</evidence>
<gene>
    <name evidence="2" type="ORF">V5R04_04735</name>
</gene>
<accession>A0AAU7DZN7</accession>
<dbReference type="Pfam" id="PF10722">
    <property type="entry name" value="YbjN"/>
    <property type="match status" value="1"/>
</dbReference>
<name>A0AAU7DZN7_9MICO</name>
<protein>
    <submittedName>
        <fullName evidence="2">YbjN domain-containing protein</fullName>
    </submittedName>
</protein>
<feature type="compositionally biased region" description="Pro residues" evidence="1">
    <location>
        <begin position="28"/>
        <end position="41"/>
    </location>
</feature>
<dbReference type="EMBL" id="CP146203">
    <property type="protein sequence ID" value="XBH22535.1"/>
    <property type="molecule type" value="Genomic_DNA"/>
</dbReference>
<sequence length="184" mass="21183">MRFFSRRRREQVTQQAGQSSQPAISTSPNPPAPNIPEPNPLAPKKLTSQRVMAWLKEAELPYFIDSDGDLGAIHESRTFYFLLFGSGREIFQVRGRWNRPVTIERSPQVLEFCNEWNTKMIWPKAYFRVRDDGQIHIYGEVSMTYEYGITDDQIGAMIMCGLQTNTQFFSELNKAFPDPTQVAP</sequence>
<feature type="region of interest" description="Disordered" evidence="1">
    <location>
        <begin position="1"/>
        <end position="42"/>
    </location>
</feature>
<reference evidence="2" key="1">
    <citation type="submission" date="2024-02" db="EMBL/GenBank/DDBJ databases">
        <title>Tomenella chthoni gen. nov. sp. nov., a member of the family Jonesiaceae isolated from bat guano.</title>
        <authorList>
            <person name="Miller S.L."/>
            <person name="King J."/>
            <person name="Sankaranarayanan K."/>
            <person name="Lawson P.A."/>
        </authorList>
    </citation>
    <scope>NUCLEOTIDE SEQUENCE</scope>
    <source>
        <strain evidence="2">BS-20</strain>
    </source>
</reference>
<dbReference type="CDD" id="cd17511">
    <property type="entry name" value="YbjN_AmyR-like"/>
    <property type="match status" value="1"/>
</dbReference>
<evidence type="ECO:0000313" key="2">
    <source>
        <dbReference type="EMBL" id="XBH22535.1"/>
    </source>
</evidence>
<dbReference type="AlphaFoldDB" id="A0AAU7DZN7"/>
<organism evidence="2">
    <name type="scientific">Jonesiaceae bacterium BS-20</name>
    <dbReference type="NCBI Taxonomy" id="3120821"/>
    <lineage>
        <taxon>Bacteria</taxon>
        <taxon>Bacillati</taxon>
        <taxon>Actinomycetota</taxon>
        <taxon>Actinomycetes</taxon>
        <taxon>Micrococcales</taxon>
        <taxon>Jonesiaceae</taxon>
    </lineage>
</organism>